<keyword evidence="2" id="KW-1185">Reference proteome</keyword>
<evidence type="ECO:0000313" key="1">
    <source>
        <dbReference type="EMBL" id="MBW0514947.1"/>
    </source>
</evidence>
<accession>A0A9Q3HSQ8</accession>
<comment type="caution">
    <text evidence="1">The sequence shown here is derived from an EMBL/GenBank/DDBJ whole genome shotgun (WGS) entry which is preliminary data.</text>
</comment>
<dbReference type="AlphaFoldDB" id="A0A9Q3HSQ8"/>
<sequence>MGRVADLEESGAGEKKNWGLLGEDGLSYHGEAETIGAVAAPDKGSASRCVGKIGAQLQPMLQVSKEMPVHPITQEGFCEGLVECAWGVQTTNAPCRKERGAFGHRFTPVPLSGKTMTSPVCLSCALIFGKTHAFIFTARWVIHMKFSTAWRTFYRQPSPRLFAWSGAQLDCRGSPNCTWKPEANQCGFASASCALA</sequence>
<reference evidence="1" key="1">
    <citation type="submission" date="2021-03" db="EMBL/GenBank/DDBJ databases">
        <title>Draft genome sequence of rust myrtle Austropuccinia psidii MF-1, a brazilian biotype.</title>
        <authorList>
            <person name="Quecine M.C."/>
            <person name="Pachon D.M.R."/>
            <person name="Bonatelli M.L."/>
            <person name="Correr F.H."/>
            <person name="Franceschini L.M."/>
            <person name="Leite T.F."/>
            <person name="Margarido G.R.A."/>
            <person name="Almeida C.A."/>
            <person name="Ferrarezi J.A."/>
            <person name="Labate C.A."/>
        </authorList>
    </citation>
    <scope>NUCLEOTIDE SEQUENCE</scope>
    <source>
        <strain evidence="1">MF-1</strain>
    </source>
</reference>
<name>A0A9Q3HSQ8_9BASI</name>
<dbReference type="EMBL" id="AVOT02024330">
    <property type="protein sequence ID" value="MBW0514947.1"/>
    <property type="molecule type" value="Genomic_DNA"/>
</dbReference>
<gene>
    <name evidence="1" type="ORF">O181_054662</name>
</gene>
<dbReference type="Proteomes" id="UP000765509">
    <property type="component" value="Unassembled WGS sequence"/>
</dbReference>
<proteinExistence type="predicted"/>
<protein>
    <submittedName>
        <fullName evidence="1">Uncharacterized protein</fullName>
    </submittedName>
</protein>
<evidence type="ECO:0000313" key="2">
    <source>
        <dbReference type="Proteomes" id="UP000765509"/>
    </source>
</evidence>
<organism evidence="1 2">
    <name type="scientific">Austropuccinia psidii MF-1</name>
    <dbReference type="NCBI Taxonomy" id="1389203"/>
    <lineage>
        <taxon>Eukaryota</taxon>
        <taxon>Fungi</taxon>
        <taxon>Dikarya</taxon>
        <taxon>Basidiomycota</taxon>
        <taxon>Pucciniomycotina</taxon>
        <taxon>Pucciniomycetes</taxon>
        <taxon>Pucciniales</taxon>
        <taxon>Sphaerophragmiaceae</taxon>
        <taxon>Austropuccinia</taxon>
    </lineage>
</organism>